<accession>A0ACC4CQS4</accession>
<dbReference type="EMBL" id="RCHU02000002">
    <property type="protein sequence ID" value="KAL3603576.1"/>
    <property type="molecule type" value="Genomic_DNA"/>
</dbReference>
<name>A0ACC4CQS4_POPAL</name>
<keyword evidence="2" id="KW-1185">Reference proteome</keyword>
<organism evidence="1 2">
    <name type="scientific">Populus alba</name>
    <name type="common">White poplar</name>
    <dbReference type="NCBI Taxonomy" id="43335"/>
    <lineage>
        <taxon>Eukaryota</taxon>
        <taxon>Viridiplantae</taxon>
        <taxon>Streptophyta</taxon>
        <taxon>Embryophyta</taxon>
        <taxon>Tracheophyta</taxon>
        <taxon>Spermatophyta</taxon>
        <taxon>Magnoliopsida</taxon>
        <taxon>eudicotyledons</taxon>
        <taxon>Gunneridae</taxon>
        <taxon>Pentapetalae</taxon>
        <taxon>rosids</taxon>
        <taxon>fabids</taxon>
        <taxon>Malpighiales</taxon>
        <taxon>Salicaceae</taxon>
        <taxon>Saliceae</taxon>
        <taxon>Populus</taxon>
    </lineage>
</organism>
<sequence>MAGNHVGSSIAKDLKEMSRIHHGSPNRKESGQLPARFCSCCNEKRNYEVNASSLSDEQEDASSRSRWVIKVQVQESSSKHAPIENGDTASKL</sequence>
<proteinExistence type="predicted"/>
<gene>
    <name evidence="1" type="ORF">D5086_004435</name>
</gene>
<evidence type="ECO:0000313" key="1">
    <source>
        <dbReference type="EMBL" id="KAL3603576.1"/>
    </source>
</evidence>
<dbReference type="Proteomes" id="UP000309997">
    <property type="component" value="Unassembled WGS sequence"/>
</dbReference>
<protein>
    <submittedName>
        <fullName evidence="1">Uncharacterized protein</fullName>
    </submittedName>
</protein>
<evidence type="ECO:0000313" key="2">
    <source>
        <dbReference type="Proteomes" id="UP000309997"/>
    </source>
</evidence>
<comment type="caution">
    <text evidence="1">The sequence shown here is derived from an EMBL/GenBank/DDBJ whole genome shotgun (WGS) entry which is preliminary data.</text>
</comment>
<reference evidence="1 2" key="1">
    <citation type="journal article" date="2024" name="Plant Biotechnol. J.">
        <title>Genome and CRISPR/Cas9 system of a widespread forest tree (Populus alba) in the world.</title>
        <authorList>
            <person name="Liu Y.J."/>
            <person name="Jiang P.F."/>
            <person name="Han X.M."/>
            <person name="Li X.Y."/>
            <person name="Wang H.M."/>
            <person name="Wang Y.J."/>
            <person name="Wang X.X."/>
            <person name="Zeng Q.Y."/>
        </authorList>
    </citation>
    <scope>NUCLEOTIDE SEQUENCE [LARGE SCALE GENOMIC DNA]</scope>
    <source>
        <strain evidence="2">cv. PAL-ZL1</strain>
    </source>
</reference>